<dbReference type="EMBL" id="FP929138">
    <property type="protein sequence ID" value="CBY00371.1"/>
    <property type="molecule type" value="Genomic_DNA"/>
</dbReference>
<dbReference type="InterPro" id="IPR011050">
    <property type="entry name" value="Pectin_lyase_fold/virulence"/>
</dbReference>
<dbReference type="HOGENOM" id="CLU_044863_3_1_1"/>
<evidence type="ECO:0000256" key="5">
    <source>
        <dbReference type="ARBA" id="ARBA00022525"/>
    </source>
</evidence>
<name>E5A9N0_LEPMJ</name>
<gene>
    <name evidence="11" type="ORF">LEMA_P015010.1</name>
</gene>
<dbReference type="Gene3D" id="2.160.20.10">
    <property type="entry name" value="Single-stranded right-handed beta-helix, Pectin lyase-like"/>
    <property type="match status" value="2"/>
</dbReference>
<evidence type="ECO:0000256" key="1">
    <source>
        <dbReference type="ARBA" id="ARBA00000695"/>
    </source>
</evidence>
<keyword evidence="7 10" id="KW-0106">Calcium</keyword>
<dbReference type="AlphaFoldDB" id="E5A9N0"/>
<evidence type="ECO:0000256" key="10">
    <source>
        <dbReference type="RuleBase" id="RU367009"/>
    </source>
</evidence>
<evidence type="ECO:0000256" key="9">
    <source>
        <dbReference type="ARBA" id="ARBA00025679"/>
    </source>
</evidence>
<evidence type="ECO:0000256" key="6">
    <source>
        <dbReference type="ARBA" id="ARBA00022729"/>
    </source>
</evidence>
<keyword evidence="8 10" id="KW-0456">Lyase</keyword>
<organism evidence="12">
    <name type="scientific">Leptosphaeria maculans (strain JN3 / isolate v23.1.3 / race Av1-4-5-6-7-8)</name>
    <name type="common">Blackleg fungus</name>
    <name type="synonym">Phoma lingam</name>
    <dbReference type="NCBI Taxonomy" id="985895"/>
    <lineage>
        <taxon>Eukaryota</taxon>
        <taxon>Fungi</taxon>
        <taxon>Dikarya</taxon>
        <taxon>Ascomycota</taxon>
        <taxon>Pezizomycotina</taxon>
        <taxon>Dothideomycetes</taxon>
        <taxon>Pleosporomycetidae</taxon>
        <taxon>Pleosporales</taxon>
        <taxon>Pleosporineae</taxon>
        <taxon>Leptosphaeriaceae</taxon>
        <taxon>Plenodomus</taxon>
        <taxon>Plenodomus lingam/Leptosphaeria maculans species complex</taxon>
    </lineage>
</organism>
<dbReference type="InParanoid" id="E5A9N0"/>
<evidence type="ECO:0000256" key="4">
    <source>
        <dbReference type="ARBA" id="ARBA00006463"/>
    </source>
</evidence>
<dbReference type="SUPFAM" id="SSF51126">
    <property type="entry name" value="Pectin lyase-like"/>
    <property type="match status" value="1"/>
</dbReference>
<evidence type="ECO:0000256" key="2">
    <source>
        <dbReference type="ARBA" id="ARBA00001913"/>
    </source>
</evidence>
<evidence type="ECO:0000313" key="12">
    <source>
        <dbReference type="Proteomes" id="UP000002668"/>
    </source>
</evidence>
<proteinExistence type="inferred from homology"/>
<dbReference type="InterPro" id="IPR012334">
    <property type="entry name" value="Pectin_lyas_fold"/>
</dbReference>
<keyword evidence="12" id="KW-1185">Reference proteome</keyword>
<evidence type="ECO:0000256" key="8">
    <source>
        <dbReference type="ARBA" id="ARBA00023239"/>
    </source>
</evidence>
<evidence type="ECO:0000256" key="3">
    <source>
        <dbReference type="ARBA" id="ARBA00004613"/>
    </source>
</evidence>
<comment type="cofactor">
    <cofactor evidence="2 10">
        <name>Ca(2+)</name>
        <dbReference type="ChEBI" id="CHEBI:29108"/>
    </cofactor>
</comment>
<dbReference type="GO" id="GO:0005576">
    <property type="term" value="C:extracellular region"/>
    <property type="evidence" value="ECO:0007669"/>
    <property type="project" value="UniProtKB-SubCell"/>
</dbReference>
<dbReference type="InterPro" id="IPR004898">
    <property type="entry name" value="Pectate_lyase_PlyH/PlyE-like"/>
</dbReference>
<dbReference type="eggNOG" id="ENOG502QU39">
    <property type="taxonomic scope" value="Eukaryota"/>
</dbReference>
<dbReference type="EC" id="4.2.2.2" evidence="10"/>
<comment type="similarity">
    <text evidence="4 10">Belongs to the polysaccharide lyase 3 family.</text>
</comment>
<evidence type="ECO:0000256" key="7">
    <source>
        <dbReference type="ARBA" id="ARBA00022837"/>
    </source>
</evidence>
<feature type="signal peptide" evidence="10">
    <location>
        <begin position="1"/>
        <end position="17"/>
    </location>
</feature>
<dbReference type="Pfam" id="PF03211">
    <property type="entry name" value="Pectate_lyase"/>
    <property type="match status" value="2"/>
</dbReference>
<dbReference type="GO" id="GO:0030570">
    <property type="term" value="F:pectate lyase activity"/>
    <property type="evidence" value="ECO:0007669"/>
    <property type="project" value="UniProtKB-UniRule"/>
</dbReference>
<comment type="function">
    <text evidence="9 10">Pectinolytic enzyme consist of four classes of enzymes: pectin lyase, polygalacturonase, pectin methylesterase and rhamnogalacturonase. Among pectinolytic enzymes, pectin lyase is the most important in depolymerization of pectin, since it cleaves internal glycosidic bonds of highly methylated pectins. Favors pectate, the anion, over pectin, the methyl ester.</text>
</comment>
<dbReference type="OMA" id="CKTQYQR"/>
<protein>
    <recommendedName>
        <fullName evidence="10">Pectate lyase</fullName>
        <ecNumber evidence="10">4.2.2.2</ecNumber>
    </recommendedName>
</protein>
<feature type="chain" id="PRO_5025075705" description="Pectate lyase" evidence="10">
    <location>
        <begin position="18"/>
        <end position="277"/>
    </location>
</feature>
<dbReference type="STRING" id="985895.E5A9N0"/>
<dbReference type="GO" id="GO:0045490">
    <property type="term" value="P:pectin catabolic process"/>
    <property type="evidence" value="ECO:0007669"/>
    <property type="project" value="TreeGrafter"/>
</dbReference>
<evidence type="ECO:0000313" key="11">
    <source>
        <dbReference type="EMBL" id="CBY00371.1"/>
    </source>
</evidence>
<keyword evidence="6 10" id="KW-0732">Signal</keyword>
<comment type="subcellular location">
    <subcellularLocation>
        <location evidence="3 10">Secreted</location>
    </subcellularLocation>
</comment>
<keyword evidence="5 10" id="KW-0964">Secreted</keyword>
<dbReference type="VEuPathDB" id="FungiDB:LEMA_P015010.1"/>
<dbReference type="PANTHER" id="PTHR33407:SF9">
    <property type="entry name" value="PECTATE LYASE F-RELATED"/>
    <property type="match status" value="1"/>
</dbReference>
<dbReference type="CAZy" id="PL3">
    <property type="family name" value="Polysaccharide Lyase Family 3"/>
</dbReference>
<reference evidence="12" key="1">
    <citation type="journal article" date="2011" name="Nat. Commun.">
        <title>Effector diversification within compartments of the Leptosphaeria maculans genome affected by Repeat-Induced Point mutations.</title>
        <authorList>
            <person name="Rouxel T."/>
            <person name="Grandaubert J."/>
            <person name="Hane J.K."/>
            <person name="Hoede C."/>
            <person name="van de Wouw A.P."/>
            <person name="Couloux A."/>
            <person name="Dominguez V."/>
            <person name="Anthouard V."/>
            <person name="Bally P."/>
            <person name="Bourras S."/>
            <person name="Cozijnsen A.J."/>
            <person name="Ciuffetti L.M."/>
            <person name="Degrave A."/>
            <person name="Dilmaghani A."/>
            <person name="Duret L."/>
            <person name="Fudal I."/>
            <person name="Goodwin S.B."/>
            <person name="Gout L."/>
            <person name="Glaser N."/>
            <person name="Linglin J."/>
            <person name="Kema G.H.J."/>
            <person name="Lapalu N."/>
            <person name="Lawrence C.B."/>
            <person name="May K."/>
            <person name="Meyer M."/>
            <person name="Ollivier B."/>
            <person name="Poulain J."/>
            <person name="Schoch C.L."/>
            <person name="Simon A."/>
            <person name="Spatafora J.W."/>
            <person name="Stachowiak A."/>
            <person name="Turgeon B.G."/>
            <person name="Tyler B.M."/>
            <person name="Vincent D."/>
            <person name="Weissenbach J."/>
            <person name="Amselem J."/>
            <person name="Quesneville H."/>
            <person name="Oliver R.P."/>
            <person name="Wincker P."/>
            <person name="Balesdent M.-H."/>
            <person name="Howlett B.J."/>
        </authorList>
    </citation>
    <scope>NUCLEOTIDE SEQUENCE [LARGE SCALE GENOMIC DNA]</scope>
    <source>
        <strain evidence="12">JN3 / isolate v23.1.3 / race Av1-4-5-6-7-8</strain>
    </source>
</reference>
<sequence>MHGSSMLVAALAGLAVAEVRHPHQPRAVTNTALQTTFPKASGTTNLPAARTIAANANFDGELKQWDRSSNTCSGQDETGEAAAVFILENGAVLSNVIIGPNNGEGVHCRGSCTLNNGRTLSNDQSNVIFLLTRYLTVWWVDVCEDAATFKQGSGTSFINGGGAKGADDKVFQHNGAGTLAVKNFYAENIGKLYRSCGNCKTQHGRKSTFDNIKIKSGKLVAGVNGNYGDTTNINNSCLLDTKICELFKGVTSGEPTKTASAPDGKTCATSGIKTSGC</sequence>
<dbReference type="Proteomes" id="UP000002668">
    <property type="component" value="Genome"/>
</dbReference>
<comment type="catalytic activity">
    <reaction evidence="1 10">
        <text>Eliminative cleavage of (1-&gt;4)-alpha-D-galacturonan to give oligosaccharides with 4-deoxy-alpha-D-galact-4-enuronosyl groups at their non-reducing ends.</text>
        <dbReference type="EC" id="4.2.2.2"/>
    </reaction>
</comment>
<dbReference type="PANTHER" id="PTHR33407">
    <property type="entry name" value="PECTATE LYASE F-RELATED"/>
    <property type="match status" value="1"/>
</dbReference>
<dbReference type="OrthoDB" id="441042at2759"/>
<accession>E5A9N0</accession>